<gene>
    <name evidence="3" type="ORF">BLE401_18750</name>
</gene>
<dbReference type="OrthoDB" id="9816400at2"/>
<dbReference type="InterPro" id="IPR056823">
    <property type="entry name" value="TEN-like_YD-shell"/>
</dbReference>
<dbReference type="AlphaFoldDB" id="A0A650GCN7"/>
<keyword evidence="1" id="KW-0677">Repeat</keyword>
<evidence type="ECO:0000256" key="1">
    <source>
        <dbReference type="ARBA" id="ARBA00022737"/>
    </source>
</evidence>
<evidence type="ECO:0000313" key="3">
    <source>
        <dbReference type="EMBL" id="QGX04155.1"/>
    </source>
</evidence>
<evidence type="ECO:0000259" key="2">
    <source>
        <dbReference type="Pfam" id="PF25023"/>
    </source>
</evidence>
<dbReference type="NCBIfam" id="TIGR01643">
    <property type="entry name" value="YD_repeat_2x"/>
    <property type="match status" value="1"/>
</dbReference>
<dbReference type="Pfam" id="PF25023">
    <property type="entry name" value="TEN_YD-shell"/>
    <property type="match status" value="1"/>
</dbReference>
<dbReference type="Gene3D" id="2.180.10.10">
    <property type="entry name" value="RHS repeat-associated core"/>
    <property type="match status" value="1"/>
</dbReference>
<name>A0A650GCN7_9GAMM</name>
<organism evidence="3 4">
    <name type="scientific">Beggiatoa leptomitoformis</name>
    <dbReference type="NCBI Taxonomy" id="288004"/>
    <lineage>
        <taxon>Bacteria</taxon>
        <taxon>Pseudomonadati</taxon>
        <taxon>Pseudomonadota</taxon>
        <taxon>Gammaproteobacteria</taxon>
        <taxon>Thiotrichales</taxon>
        <taxon>Thiotrichaceae</taxon>
        <taxon>Beggiatoa</taxon>
    </lineage>
</organism>
<proteinExistence type="predicted"/>
<dbReference type="EMBL" id="CP018889">
    <property type="protein sequence ID" value="QGX04155.1"/>
    <property type="molecule type" value="Genomic_DNA"/>
</dbReference>
<dbReference type="Proteomes" id="UP000234271">
    <property type="component" value="Chromosome"/>
</dbReference>
<keyword evidence="4" id="KW-1185">Reference proteome</keyword>
<accession>A0A650GCN7</accession>
<sequence>MYQVYYTRDKAGRITQKLETIEGITHSIDYSYDLAGRLIEVKQDGTVTETYQYDANGNRLNNAQYSKCTTK</sequence>
<evidence type="ECO:0000313" key="4">
    <source>
        <dbReference type="Proteomes" id="UP000234271"/>
    </source>
</evidence>
<feature type="domain" description="Teneurin-like YD-shell" evidence="2">
    <location>
        <begin position="3"/>
        <end position="64"/>
    </location>
</feature>
<reference evidence="4" key="1">
    <citation type="submission" date="2016-12" db="EMBL/GenBank/DDBJ databases">
        <title>Complete Genome Sequence of Beggiatoa leptomitiformis D-401.</title>
        <authorList>
            <person name="Fomenkov A."/>
            <person name="Vincze T."/>
            <person name="Grabovich M."/>
            <person name="Anton B.P."/>
            <person name="Dubinina G."/>
            <person name="Orlova M."/>
            <person name="Belousova E."/>
            <person name="Roberts R.J."/>
        </authorList>
    </citation>
    <scope>NUCLEOTIDE SEQUENCE [LARGE SCALE GENOMIC DNA]</scope>
    <source>
        <strain evidence="4">D-401</strain>
    </source>
</reference>
<dbReference type="InterPro" id="IPR006530">
    <property type="entry name" value="YD"/>
</dbReference>
<protein>
    <recommendedName>
        <fullName evidence="2">Teneurin-like YD-shell domain-containing protein</fullName>
    </recommendedName>
</protein>